<dbReference type="EMBL" id="CP049055">
    <property type="protein sequence ID" value="QII10597.1"/>
    <property type="molecule type" value="Genomic_DNA"/>
</dbReference>
<reference evidence="1 2" key="1">
    <citation type="submission" date="2020-02" db="EMBL/GenBank/DDBJ databases">
        <title>Newly sequenced genome of strain CSTR1 showed variability in Candidatus Kuenenia stuttgartiensis genomes.</title>
        <authorList>
            <person name="Ding C."/>
            <person name="Adrian L."/>
        </authorList>
    </citation>
    <scope>NUCLEOTIDE SEQUENCE [LARGE SCALE GENOMIC DNA]</scope>
    <source>
        <strain evidence="1 2">CSTR1</strain>
    </source>
</reference>
<proteinExistence type="predicted"/>
<gene>
    <name evidence="1" type="ORF">KsCSTR_12180</name>
</gene>
<dbReference type="Proteomes" id="UP000501926">
    <property type="component" value="Chromosome"/>
</dbReference>
<accession>A0A6G7GN21</accession>
<protein>
    <submittedName>
        <fullName evidence="1">Uncharacterized protein</fullName>
    </submittedName>
</protein>
<dbReference type="AlphaFoldDB" id="A0A6G7GN21"/>
<evidence type="ECO:0000313" key="1">
    <source>
        <dbReference type="EMBL" id="QII10597.1"/>
    </source>
</evidence>
<sequence>MGTSRVSFTLNSYDFLPIPESFSVLNIPTYRKFNVANLE</sequence>
<organism evidence="1 2">
    <name type="scientific">Kuenenia stuttgartiensis</name>
    <dbReference type="NCBI Taxonomy" id="174633"/>
    <lineage>
        <taxon>Bacteria</taxon>
        <taxon>Pseudomonadati</taxon>
        <taxon>Planctomycetota</taxon>
        <taxon>Candidatus Brocadiia</taxon>
        <taxon>Candidatus Brocadiales</taxon>
        <taxon>Candidatus Brocadiaceae</taxon>
        <taxon>Candidatus Kuenenia</taxon>
    </lineage>
</organism>
<name>A0A6G7GN21_KUEST</name>
<evidence type="ECO:0000313" key="2">
    <source>
        <dbReference type="Proteomes" id="UP000501926"/>
    </source>
</evidence>